<feature type="domain" description="PIN" evidence="7">
    <location>
        <begin position="2"/>
        <end position="118"/>
    </location>
</feature>
<dbReference type="SUPFAM" id="SSF88723">
    <property type="entry name" value="PIN domain-like"/>
    <property type="match status" value="1"/>
</dbReference>
<comment type="cofactor">
    <cofactor evidence="6">
        <name>Mg(2+)</name>
        <dbReference type="ChEBI" id="CHEBI:18420"/>
    </cofactor>
</comment>
<evidence type="ECO:0000259" key="7">
    <source>
        <dbReference type="Pfam" id="PF01850"/>
    </source>
</evidence>
<evidence type="ECO:0000256" key="2">
    <source>
        <dbReference type="ARBA" id="ARBA00022722"/>
    </source>
</evidence>
<organism evidence="8 9">
    <name type="scientific">Microbacterium ulmi</name>
    <dbReference type="NCBI Taxonomy" id="179095"/>
    <lineage>
        <taxon>Bacteria</taxon>
        <taxon>Bacillati</taxon>
        <taxon>Actinomycetota</taxon>
        <taxon>Actinomycetes</taxon>
        <taxon>Micrococcales</taxon>
        <taxon>Microbacteriaceae</taxon>
        <taxon>Microbacterium</taxon>
    </lineage>
</organism>
<feature type="binding site" evidence="6">
    <location>
        <position position="5"/>
    </location>
    <ligand>
        <name>Mg(2+)</name>
        <dbReference type="ChEBI" id="CHEBI:18420"/>
    </ligand>
</feature>
<evidence type="ECO:0000256" key="3">
    <source>
        <dbReference type="ARBA" id="ARBA00022723"/>
    </source>
</evidence>
<dbReference type="HAMAP" id="MF_00265">
    <property type="entry name" value="VapC_Nob1"/>
    <property type="match status" value="1"/>
</dbReference>
<reference evidence="8 9" key="1">
    <citation type="submission" date="2020-05" db="EMBL/GenBank/DDBJ databases">
        <title>MicrobeNet Type strains.</title>
        <authorList>
            <person name="Nicholson A.C."/>
        </authorList>
    </citation>
    <scope>NUCLEOTIDE SEQUENCE [LARGE SCALE GENOMIC DNA]</scope>
    <source>
        <strain evidence="8 9">JCM 14282</strain>
    </source>
</reference>
<comment type="caution">
    <text evidence="8">The sequence shown here is derived from an EMBL/GenBank/DDBJ whole genome shotgun (WGS) entry which is preliminary data.</text>
</comment>
<evidence type="ECO:0000313" key="8">
    <source>
        <dbReference type="EMBL" id="NNH05055.1"/>
    </source>
</evidence>
<proteinExistence type="inferred from homology"/>
<dbReference type="GO" id="GO:0004540">
    <property type="term" value="F:RNA nuclease activity"/>
    <property type="evidence" value="ECO:0007669"/>
    <property type="project" value="InterPro"/>
</dbReference>
<gene>
    <name evidence="6" type="primary">vapC</name>
    <name evidence="8" type="ORF">HLA99_14495</name>
</gene>
<evidence type="ECO:0000256" key="4">
    <source>
        <dbReference type="ARBA" id="ARBA00022801"/>
    </source>
</evidence>
<keyword evidence="4 6" id="KW-0378">Hydrolase</keyword>
<dbReference type="InterPro" id="IPR022907">
    <property type="entry name" value="VapC_family"/>
</dbReference>
<evidence type="ECO:0000256" key="5">
    <source>
        <dbReference type="ARBA" id="ARBA00022842"/>
    </source>
</evidence>
<keyword evidence="6" id="KW-0800">Toxin</keyword>
<comment type="function">
    <text evidence="6">Toxic component of a toxin-antitoxin (TA) system. An RNase.</text>
</comment>
<evidence type="ECO:0000256" key="1">
    <source>
        <dbReference type="ARBA" id="ARBA00022649"/>
    </source>
</evidence>
<dbReference type="GO" id="GO:0090729">
    <property type="term" value="F:toxin activity"/>
    <property type="evidence" value="ECO:0007669"/>
    <property type="project" value="UniProtKB-KW"/>
</dbReference>
<dbReference type="Proteomes" id="UP000543598">
    <property type="component" value="Unassembled WGS sequence"/>
</dbReference>
<dbReference type="Pfam" id="PF01850">
    <property type="entry name" value="PIN"/>
    <property type="match status" value="1"/>
</dbReference>
<dbReference type="InterPro" id="IPR029060">
    <property type="entry name" value="PIN-like_dom_sf"/>
</dbReference>
<dbReference type="InterPro" id="IPR002716">
    <property type="entry name" value="PIN_dom"/>
</dbReference>
<feature type="binding site" evidence="6">
    <location>
        <position position="94"/>
    </location>
    <ligand>
        <name>Mg(2+)</name>
        <dbReference type="ChEBI" id="CHEBI:18420"/>
    </ligand>
</feature>
<name>A0A7Y2M210_9MICO</name>
<sequence length="133" mass="13989">MIYLDTCFLIYAVEDPGALGEAARALLRGDDERFAISPLVMTEALVGPLRRSDETLLHGFGTLFAELELVDLSLSGCLRATELRAASPSLKTIDALHLAAAELGGCTALWTNDSRLATASGGYAVDVFGGQAS</sequence>
<dbReference type="RefSeq" id="WP_167037036.1">
    <property type="nucleotide sequence ID" value="NZ_BAAANA010000001.1"/>
</dbReference>
<dbReference type="EC" id="3.1.-.-" evidence="6"/>
<dbReference type="AlphaFoldDB" id="A0A7Y2M210"/>
<keyword evidence="3 6" id="KW-0479">Metal-binding</keyword>
<evidence type="ECO:0000256" key="6">
    <source>
        <dbReference type="HAMAP-Rule" id="MF_00265"/>
    </source>
</evidence>
<dbReference type="GO" id="GO:0016787">
    <property type="term" value="F:hydrolase activity"/>
    <property type="evidence" value="ECO:0007669"/>
    <property type="project" value="UniProtKB-KW"/>
</dbReference>
<comment type="similarity">
    <text evidence="6">Belongs to the PINc/VapC protein family.</text>
</comment>
<accession>A0A7Y2M210</accession>
<protein>
    <recommendedName>
        <fullName evidence="6">Ribonuclease VapC</fullName>
        <shortName evidence="6">RNase VapC</shortName>
        <ecNumber evidence="6">3.1.-.-</ecNumber>
    </recommendedName>
    <alternativeName>
        <fullName evidence="6">Toxin VapC</fullName>
    </alternativeName>
</protein>
<dbReference type="GO" id="GO:0000287">
    <property type="term" value="F:magnesium ion binding"/>
    <property type="evidence" value="ECO:0007669"/>
    <property type="project" value="UniProtKB-UniRule"/>
</dbReference>
<keyword evidence="9" id="KW-1185">Reference proteome</keyword>
<keyword evidence="1 6" id="KW-1277">Toxin-antitoxin system</keyword>
<keyword evidence="5 6" id="KW-0460">Magnesium</keyword>
<keyword evidence="2 6" id="KW-0540">Nuclease</keyword>
<evidence type="ECO:0000313" key="9">
    <source>
        <dbReference type="Proteomes" id="UP000543598"/>
    </source>
</evidence>
<dbReference type="EMBL" id="JABEMB010000031">
    <property type="protein sequence ID" value="NNH05055.1"/>
    <property type="molecule type" value="Genomic_DNA"/>
</dbReference>
<dbReference type="Gene3D" id="3.40.50.1010">
    <property type="entry name" value="5'-nuclease"/>
    <property type="match status" value="1"/>
</dbReference>